<evidence type="ECO:0000313" key="2">
    <source>
        <dbReference type="Proteomes" id="UP000828048"/>
    </source>
</evidence>
<evidence type="ECO:0000313" key="1">
    <source>
        <dbReference type="EMBL" id="KAH7858381.1"/>
    </source>
</evidence>
<dbReference type="Proteomes" id="UP000828048">
    <property type="component" value="Chromosome 3"/>
</dbReference>
<organism evidence="1 2">
    <name type="scientific">Vaccinium darrowii</name>
    <dbReference type="NCBI Taxonomy" id="229202"/>
    <lineage>
        <taxon>Eukaryota</taxon>
        <taxon>Viridiplantae</taxon>
        <taxon>Streptophyta</taxon>
        <taxon>Embryophyta</taxon>
        <taxon>Tracheophyta</taxon>
        <taxon>Spermatophyta</taxon>
        <taxon>Magnoliopsida</taxon>
        <taxon>eudicotyledons</taxon>
        <taxon>Gunneridae</taxon>
        <taxon>Pentapetalae</taxon>
        <taxon>asterids</taxon>
        <taxon>Ericales</taxon>
        <taxon>Ericaceae</taxon>
        <taxon>Vaccinioideae</taxon>
        <taxon>Vaccinieae</taxon>
        <taxon>Vaccinium</taxon>
    </lineage>
</organism>
<protein>
    <submittedName>
        <fullName evidence="1">Uncharacterized protein</fullName>
    </submittedName>
</protein>
<gene>
    <name evidence="1" type="ORF">Vadar_023198</name>
</gene>
<proteinExistence type="predicted"/>
<sequence>MKGEDIAACTETSMAATTGSKSPSSPSSPPPRRSRSRFQFSSTSSQRRRRSWSPRSPSPSSGQRSRSRSWSPSFKLPTTPSTSLSNATVVTMEEAKTLYMFFWFTNSPIAYGLYAINMPNPTLPLPPLQPCNQLSDLNKTIYPILELRAEDYPERMCCVELESKLYLLGGICRGPLSNPLDRYNDDLYTFPTDVFVLNLASISTNTHTTTRQPSELLRKGTAMNAGKVYPYAFVAHRKIYALGTARWVDLPQFEVFDLESNNWSLLPNHPIRNILSSHALVDKKVFLATRDGDVFSYDLDTSVWVNLSSYSMGRCPFYGRGEFVEDTIYAIYSKTVTAIRPTCGSKHELRAKGVFERVALMSRSSGAGEVIGTRLQTHAGCPYLIHLGNRIFCYVLPVGRSDPKFPQSMHSTDDENLDVSIITFEALQEIYVGSSSGEPTTFFQTKLIRNAQYVARSKGGACLGSNLPLCCCMISTIGTKLQGLRVES</sequence>
<accession>A0ACB7YY50</accession>
<name>A0ACB7YY50_9ERIC</name>
<reference evidence="1 2" key="1">
    <citation type="journal article" date="2021" name="Hortic Res">
        <title>High-quality reference genome and annotation aids understanding of berry development for evergreen blueberry (Vaccinium darrowii).</title>
        <authorList>
            <person name="Yu J."/>
            <person name="Hulse-Kemp A.M."/>
            <person name="Babiker E."/>
            <person name="Staton M."/>
        </authorList>
    </citation>
    <scope>NUCLEOTIDE SEQUENCE [LARGE SCALE GENOMIC DNA]</scope>
    <source>
        <strain evidence="2">cv. NJ 8807/NJ 8810</strain>
        <tissue evidence="1">Young leaf</tissue>
    </source>
</reference>
<comment type="caution">
    <text evidence="1">The sequence shown here is derived from an EMBL/GenBank/DDBJ whole genome shotgun (WGS) entry which is preliminary data.</text>
</comment>
<keyword evidence="2" id="KW-1185">Reference proteome</keyword>
<dbReference type="EMBL" id="CM037153">
    <property type="protein sequence ID" value="KAH7858381.1"/>
    <property type="molecule type" value="Genomic_DNA"/>
</dbReference>